<evidence type="ECO:0000313" key="1">
    <source>
        <dbReference type="EMBL" id="TMS10257.1"/>
    </source>
</evidence>
<proteinExistence type="predicted"/>
<dbReference type="EMBL" id="CM011688">
    <property type="protein sequence ID" value="TMS10257.1"/>
    <property type="molecule type" value="Genomic_DNA"/>
</dbReference>
<comment type="caution">
    <text evidence="1">The sequence shown here is derived from an EMBL/GenBank/DDBJ whole genome shotgun (WGS) entry which is preliminary data.</text>
</comment>
<keyword evidence="2" id="KW-1185">Reference proteome</keyword>
<accession>A0ACD3QSX7</accession>
<sequence length="1706" mass="193041">MQISLERNDVVAKAEAIKITSHSYPELPYYTPQSLQSMGPSLDKRSPPPEYTAPIQGQGFIPHQVQEPMQAQQNRYVQSSQPAEVPCYSTFNSLPPAGLEEPNQVELLLMENERLRQELEAHREKTGRIQKLEQEIQRISEAYETLMQGSSKRENLEQTLRRRLVAEVRRLQDFNRDLRENLENARTHVAKEVEAADHNQHIMAKLLEQNEEQNFERERVERELQRLRTTAEEQNVRAKRLEEALDAARGRGRQLEEELRRKRAYVEKVERLQSALAQLQSTCEKRESLEMKLRTRLEQELRSLRAQQRQSQPPGVTMSSLQERLREREERILALEADMVRWEQKYLEESTMRQFAMEVAATAAAQRDTTIINHSPCHSSNNSFNEDLPVADYRNQEMENRIRALYAQILEKDAVIKILNQRLHHDQGRKDEPSPRTNLLNTAGASLRPASSTPAINTISGTTKNRGKSLSDDQTPNRQFSAQSEPGTLERQGEGTKAKEAASTTKLNSELKGQDLNPKVCARSSDVIRGVAVRNGSSCRRIRSGGWSGYSLSLRSTSSVLKSRPGLISQVCSEHFKDDCFDSDTSVKVQPTLKPGAVPSLCPQSDDPESSLEPHDQLDRDAQGSPIPSSISYSTDTSDAFISVHGQMHPENADGDLIGEKAALLQKKGKYVVNEKHPVQLINCNCPTCGGKLHIEKVSNGVLIILNQQCLQCEYRNQWISQVSAPTTENQHLTVTPETKQAMPTDDTQSSITGVPEIVAVLGGENDPTDEEESSDPGDMDSDEDWKAEKNVLLAKVPKKETDDEDEDEEEEEEEEGCEYPPFVPNQSSQLCTECGKFFSKRWRHTCEHKIKPYPCNFCGKRCVSEVALNSHSRIHDANYEHRCKYCHMTFKIKVDKHTHEQTHVTEGKPYKCTDCSETFATNKERRIHLAGERPYKCQHCDKCFNHNVSLKSHVQRYHTPNSGCEENTKKTSNTGDAVGNGNKRGADSGLDNKEEEEDTEEDEIIFIPNKKRRGTGRPIGRPKRSSDNQGKGQCSNTRTGKPRGRKKKRTQCSDENELSGSEASSDSAEEEEERRNNTGRSRGRPKRISKVTQKKKRKGDPVARTDNVGVIINALFLTRGYQSITEACPVTVNINCTAVRSLSQPDRTQAQDMCSVVGCESWRRSAQRFKLPEDPERRLEWVQFLFEVNGQRLKESSWTDITICSEHFTSDCYETMTPGTVQLKSGAVPSLCIKSEPDEPEPCQGTVGTLHVASQCDQIKTCNSPSSHSEESGLTSVAAQESPVHSDTSDAFISDYSQMLQKVVNIDMIREKAALLQMKGKYVVNEKRLLPLFSCKCPLCGSKVKVEKVTYGVLIILNQQCLQCDYRNQWKSQVNASVPTDDDQPLTRGIDVTAEIQQMVPTDDKHSAVTGVSEVATVSEEESDPTDETEESGNEGEMDSDDDWKPKEELILKNRLTHSDESDEETENEDDYYPPLAFELSQLCTECGKFFNKRKPHTCEHKIKPFSCNICGKRCVTEVSLNSHSRVHDANYEHRCKYCHATFKTKVDKRTHEQTHDNVEEEEEEEEEVEEDKEEEERIYRANIKRRTTGRPIGRPKRNASQGSNTKTAKVKVRKKKRTCGSDEENEGEPIESDLSFELTEEEEERSDKVTSSTSRSRGRAKRSDSDCDFDPEVSKRKRCSSQNSGKGSGKRRGRPRKNQVVEDT</sequence>
<name>A0ACD3QSX7_LARCR</name>
<reference evidence="1" key="1">
    <citation type="submission" date="2018-11" db="EMBL/GenBank/DDBJ databases">
        <title>The sequence and de novo assembly of Larimichthys crocea genome using PacBio and Hi-C technologies.</title>
        <authorList>
            <person name="Xu P."/>
            <person name="Chen B."/>
            <person name="Zhou Z."/>
            <person name="Ke Q."/>
            <person name="Wu Y."/>
            <person name="Bai H."/>
            <person name="Pu F."/>
        </authorList>
    </citation>
    <scope>NUCLEOTIDE SEQUENCE</scope>
    <source>
        <tissue evidence="1">Muscle</tissue>
    </source>
</reference>
<dbReference type="Proteomes" id="UP000793456">
    <property type="component" value="Chromosome XV"/>
</dbReference>
<evidence type="ECO:0000313" key="2">
    <source>
        <dbReference type="Proteomes" id="UP000793456"/>
    </source>
</evidence>
<organism evidence="1 2">
    <name type="scientific">Larimichthys crocea</name>
    <name type="common">Large yellow croaker</name>
    <name type="synonym">Pseudosciaena crocea</name>
    <dbReference type="NCBI Taxonomy" id="215358"/>
    <lineage>
        <taxon>Eukaryota</taxon>
        <taxon>Metazoa</taxon>
        <taxon>Chordata</taxon>
        <taxon>Craniata</taxon>
        <taxon>Vertebrata</taxon>
        <taxon>Euteleostomi</taxon>
        <taxon>Actinopterygii</taxon>
        <taxon>Neopterygii</taxon>
        <taxon>Teleostei</taxon>
        <taxon>Neoteleostei</taxon>
        <taxon>Acanthomorphata</taxon>
        <taxon>Eupercaria</taxon>
        <taxon>Sciaenidae</taxon>
        <taxon>Larimichthys</taxon>
    </lineage>
</organism>
<gene>
    <name evidence="1" type="ORF">E3U43_002916</name>
</gene>
<protein>
    <submittedName>
        <fullName evidence="1">Uncharacterized protein</fullName>
    </submittedName>
</protein>